<gene>
    <name evidence="1" type="ORF">C8F04DRAFT_1314113</name>
</gene>
<keyword evidence="2" id="KW-1185">Reference proteome</keyword>
<dbReference type="EMBL" id="JARJCM010000023">
    <property type="protein sequence ID" value="KAJ7040169.1"/>
    <property type="molecule type" value="Genomic_DNA"/>
</dbReference>
<organism evidence="1 2">
    <name type="scientific">Mycena alexandri</name>
    <dbReference type="NCBI Taxonomy" id="1745969"/>
    <lineage>
        <taxon>Eukaryota</taxon>
        <taxon>Fungi</taxon>
        <taxon>Dikarya</taxon>
        <taxon>Basidiomycota</taxon>
        <taxon>Agaricomycotina</taxon>
        <taxon>Agaricomycetes</taxon>
        <taxon>Agaricomycetidae</taxon>
        <taxon>Agaricales</taxon>
        <taxon>Marasmiineae</taxon>
        <taxon>Mycenaceae</taxon>
        <taxon>Mycena</taxon>
    </lineage>
</organism>
<comment type="caution">
    <text evidence="1">The sequence shown here is derived from an EMBL/GenBank/DDBJ whole genome shotgun (WGS) entry which is preliminary data.</text>
</comment>
<evidence type="ECO:0000313" key="2">
    <source>
        <dbReference type="Proteomes" id="UP001218188"/>
    </source>
</evidence>
<dbReference type="AlphaFoldDB" id="A0AAD6T672"/>
<proteinExistence type="predicted"/>
<name>A0AAD6T672_9AGAR</name>
<protein>
    <submittedName>
        <fullName evidence="1">Uncharacterized protein</fullName>
    </submittedName>
</protein>
<reference evidence="1" key="1">
    <citation type="submission" date="2023-03" db="EMBL/GenBank/DDBJ databases">
        <title>Massive genome expansion in bonnet fungi (Mycena s.s.) driven by repeated elements and novel gene families across ecological guilds.</title>
        <authorList>
            <consortium name="Lawrence Berkeley National Laboratory"/>
            <person name="Harder C.B."/>
            <person name="Miyauchi S."/>
            <person name="Viragh M."/>
            <person name="Kuo A."/>
            <person name="Thoen E."/>
            <person name="Andreopoulos B."/>
            <person name="Lu D."/>
            <person name="Skrede I."/>
            <person name="Drula E."/>
            <person name="Henrissat B."/>
            <person name="Morin E."/>
            <person name="Kohler A."/>
            <person name="Barry K."/>
            <person name="LaButti K."/>
            <person name="Morin E."/>
            <person name="Salamov A."/>
            <person name="Lipzen A."/>
            <person name="Mereny Z."/>
            <person name="Hegedus B."/>
            <person name="Baldrian P."/>
            <person name="Stursova M."/>
            <person name="Weitz H."/>
            <person name="Taylor A."/>
            <person name="Grigoriev I.V."/>
            <person name="Nagy L.G."/>
            <person name="Martin F."/>
            <person name="Kauserud H."/>
        </authorList>
    </citation>
    <scope>NUCLEOTIDE SEQUENCE</scope>
    <source>
        <strain evidence="1">CBHHK200</strain>
    </source>
</reference>
<sequence>MTHYSFLQSQAYQTYLIGQEGLTSLGRGVEQSVWRHILESIAKENQFWRPSAVEADHATFILSPVSTPARAAQFYVHGQLIAIHMYYYGHGLSIGLWPVLALALGRQSMLLGVDFLQLISPNVAAELRSWFALRPEDPIPTSLAHPVCTLIMETLDIQPSLIPSVRTLDQHDNLTIKLMSRKVLGYDSDTLWTSPDFVSASSGFDMQLSQDYSFCHAFRTAHPLKAACLIAGMYHRQVQNLPVDVLPHLRFTALGYPNAPLVLTNLTLLFEMRLKRYLAGRGHPQWFRDHGLLLLLTALESSLLPIKDDWAIRFTVSSSLDGVQSSEAPPLGFHMCSGGVDVRVNRKLMALMMESPYREEDTDFDVWAHTQLYNADSTYNMI</sequence>
<dbReference type="Proteomes" id="UP001218188">
    <property type="component" value="Unassembled WGS sequence"/>
</dbReference>
<accession>A0AAD6T672</accession>
<evidence type="ECO:0000313" key="1">
    <source>
        <dbReference type="EMBL" id="KAJ7040169.1"/>
    </source>
</evidence>